<gene>
    <name evidence="2" type="ORF">PJ311_08265</name>
</gene>
<keyword evidence="1" id="KW-0732">Signal</keyword>
<proteinExistence type="predicted"/>
<evidence type="ECO:0000256" key="1">
    <source>
        <dbReference type="SAM" id="SignalP"/>
    </source>
</evidence>
<evidence type="ECO:0008006" key="4">
    <source>
        <dbReference type="Google" id="ProtNLM"/>
    </source>
</evidence>
<feature type="chain" id="PRO_5045919971" description="DUF5626 domain-containing protein" evidence="1">
    <location>
        <begin position="26"/>
        <end position="162"/>
    </location>
</feature>
<dbReference type="Proteomes" id="UP001211894">
    <property type="component" value="Unassembled WGS sequence"/>
</dbReference>
<comment type="caution">
    <text evidence="2">The sequence shown here is derived from an EMBL/GenBank/DDBJ whole genome shotgun (WGS) entry which is preliminary data.</text>
</comment>
<evidence type="ECO:0000313" key="3">
    <source>
        <dbReference type="Proteomes" id="UP001211894"/>
    </source>
</evidence>
<name>A0ABT4X2W8_9BACI</name>
<organism evidence="2 3">
    <name type="scientific">Bacillus changyiensis</name>
    <dbReference type="NCBI Taxonomy" id="3004103"/>
    <lineage>
        <taxon>Bacteria</taxon>
        <taxon>Bacillati</taxon>
        <taxon>Bacillota</taxon>
        <taxon>Bacilli</taxon>
        <taxon>Bacillales</taxon>
        <taxon>Bacillaceae</taxon>
        <taxon>Bacillus</taxon>
    </lineage>
</organism>
<dbReference type="EMBL" id="JAQKAB010000004">
    <property type="protein sequence ID" value="MDA7026604.1"/>
    <property type="molecule type" value="Genomic_DNA"/>
</dbReference>
<keyword evidence="3" id="KW-1185">Reference proteome</keyword>
<protein>
    <recommendedName>
        <fullName evidence="4">DUF5626 domain-containing protein</fullName>
    </recommendedName>
</protein>
<reference evidence="2 3" key="1">
    <citation type="submission" date="2023-01" db="EMBL/GenBank/DDBJ databases">
        <title>Bacillus changyiensis sp. nov., isolated from a coastal deposit.</title>
        <authorList>
            <person name="Xiao G."/>
            <person name="Lai Q."/>
            <person name="Hu Z."/>
            <person name="Shao Z."/>
        </authorList>
    </citation>
    <scope>NUCLEOTIDE SEQUENCE [LARGE SCALE GENOMIC DNA]</scope>
    <source>
        <strain evidence="2 3">CLL-7-23</strain>
    </source>
</reference>
<evidence type="ECO:0000313" key="2">
    <source>
        <dbReference type="EMBL" id="MDA7026604.1"/>
    </source>
</evidence>
<accession>A0ABT4X2W8</accession>
<feature type="signal peptide" evidence="1">
    <location>
        <begin position="1"/>
        <end position="25"/>
    </location>
</feature>
<sequence length="162" mass="18454">MKKILAFLLLSILCLSSLTSIPASAKSSKVNSVTRVEYYNAKNKLIAVRTSKVATPTKKLKYQIGKTYFNNYIWIKKGSAFKKPGKMKLQLNKKTKQFEVRMYASNNKTYIGKAVFKNASGWVSFDWKLLRKKDASYSFKLVSAANSGRIIINKGFLEYNVR</sequence>
<dbReference type="RefSeq" id="WP_271340450.1">
    <property type="nucleotide sequence ID" value="NZ_JAQKAB010000004.1"/>
</dbReference>